<feature type="transmembrane region" description="Helical" evidence="11">
    <location>
        <begin position="137"/>
        <end position="154"/>
    </location>
</feature>
<dbReference type="RefSeq" id="WP_005913571.1">
    <property type="nucleotide sequence ID" value="NZ_KQ235735.1"/>
</dbReference>
<dbReference type="GO" id="GO:0051301">
    <property type="term" value="P:cell division"/>
    <property type="evidence" value="ECO:0007669"/>
    <property type="project" value="InterPro"/>
</dbReference>
<keyword evidence="6 11" id="KW-0133">Cell shape</keyword>
<sequence>MQNNTYLKKISKFSVFFIVNILLLFIISLSTIYSATVTKSEPFFIKEIIWFVISIFVFVVVSLIDYRKYYKYSAAIYIFNILMLLSVLVIGTSRLGAKRWIDLGPLALQPSEFSKLFLIFTFSAYLINNYSDRYTGFKAMFMSFLHIFPVFFLIAVEPDLGTSLVIILIYGMLLFLNKLEWKCIATVFFTIAALIPISYKFLLKGYQKDRIDTFLNPELDALGTGWNITQSKIAIGSGKIFGKGFLNNTQGKLKYLPESHTDFIGSVFLEERGFLGGSMLLLIYIVLLAQILYIADTTEDKFGKYVCYGIATIFFFHIFVNMGMIMGIMPVTGLPLLLMSYGGSSLVFSFLILGVVQSVKIHRGNK</sequence>
<accession>A0A0M1VTS1</accession>
<dbReference type="PROSITE" id="PS00428">
    <property type="entry name" value="FTSW_RODA_SPOVE"/>
    <property type="match status" value="1"/>
</dbReference>
<comment type="pathway">
    <text evidence="11">Cell wall biogenesis; peptidoglycan biosynthesis.</text>
</comment>
<evidence type="ECO:0000256" key="4">
    <source>
        <dbReference type="ARBA" id="ARBA00022679"/>
    </source>
</evidence>
<feature type="transmembrane region" description="Helical" evidence="11">
    <location>
        <begin position="305"/>
        <end position="328"/>
    </location>
</feature>
<name>A0A0M1VTS1_FUSVC</name>
<keyword evidence="3 11" id="KW-0328">Glycosyltransferase</keyword>
<proteinExistence type="inferred from homology"/>
<dbReference type="InterPro" id="IPR018365">
    <property type="entry name" value="Cell_cycle_FtsW-rel_CS"/>
</dbReference>
<keyword evidence="7 11" id="KW-0573">Peptidoglycan synthesis</keyword>
<dbReference type="GO" id="GO:0032153">
    <property type="term" value="C:cell division site"/>
    <property type="evidence" value="ECO:0007669"/>
    <property type="project" value="TreeGrafter"/>
</dbReference>
<protein>
    <recommendedName>
        <fullName evidence="11">Peptidoglycan glycosyltransferase RodA</fullName>
        <shortName evidence="11">PGT</shortName>
        <ecNumber evidence="11">2.4.99.28</ecNumber>
    </recommendedName>
    <alternativeName>
        <fullName evidence="11">Cell elongation protein RodA</fullName>
    </alternativeName>
    <alternativeName>
        <fullName evidence="11">Cell wall polymerase</fullName>
    </alternativeName>
    <alternativeName>
        <fullName evidence="11">Peptidoglycan polymerase</fullName>
        <shortName evidence="11">PG polymerase</shortName>
    </alternativeName>
</protein>
<dbReference type="GO" id="GO:0071555">
    <property type="term" value="P:cell wall organization"/>
    <property type="evidence" value="ECO:0007669"/>
    <property type="project" value="UniProtKB-KW"/>
</dbReference>
<dbReference type="GO" id="GO:0008360">
    <property type="term" value="P:regulation of cell shape"/>
    <property type="evidence" value="ECO:0007669"/>
    <property type="project" value="UniProtKB-KW"/>
</dbReference>
<evidence type="ECO:0000256" key="11">
    <source>
        <dbReference type="HAMAP-Rule" id="MF_02079"/>
    </source>
</evidence>
<dbReference type="GeneID" id="79800338"/>
<dbReference type="InterPro" id="IPR011923">
    <property type="entry name" value="RodA/MrdB"/>
</dbReference>
<evidence type="ECO:0000256" key="8">
    <source>
        <dbReference type="ARBA" id="ARBA00022989"/>
    </source>
</evidence>
<feature type="transmembrane region" description="Helical" evidence="11">
    <location>
        <begin position="12"/>
        <end position="36"/>
    </location>
</feature>
<comment type="subcellular location">
    <subcellularLocation>
        <location evidence="11">Cell membrane</location>
        <topology evidence="11">Multi-pass membrane protein</topology>
    </subcellularLocation>
    <subcellularLocation>
        <location evidence="1">Membrane</location>
        <topology evidence="1">Multi-pass membrane protein</topology>
    </subcellularLocation>
</comment>
<keyword evidence="4 11" id="KW-0808">Transferase</keyword>
<comment type="caution">
    <text evidence="12">The sequence shown here is derived from an EMBL/GenBank/DDBJ whole genome shotgun (WGS) entry which is preliminary data.</text>
</comment>
<evidence type="ECO:0000256" key="5">
    <source>
        <dbReference type="ARBA" id="ARBA00022692"/>
    </source>
</evidence>
<comment type="similarity">
    <text evidence="11">Belongs to the SEDS family. MrdB/RodA subfamily.</text>
</comment>
<evidence type="ECO:0000256" key="6">
    <source>
        <dbReference type="ARBA" id="ARBA00022960"/>
    </source>
</evidence>
<feature type="transmembrane region" description="Helical" evidence="11">
    <location>
        <begin position="74"/>
        <end position="93"/>
    </location>
</feature>
<evidence type="ECO:0000256" key="1">
    <source>
        <dbReference type="ARBA" id="ARBA00004141"/>
    </source>
</evidence>
<dbReference type="GO" id="GO:0009252">
    <property type="term" value="P:peptidoglycan biosynthetic process"/>
    <property type="evidence" value="ECO:0007669"/>
    <property type="project" value="UniProtKB-UniRule"/>
</dbReference>
<dbReference type="Proteomes" id="UP000004925">
    <property type="component" value="Unassembled WGS sequence"/>
</dbReference>
<dbReference type="GO" id="GO:0015648">
    <property type="term" value="F:lipid-linked peptidoglycan transporter activity"/>
    <property type="evidence" value="ECO:0007669"/>
    <property type="project" value="TreeGrafter"/>
</dbReference>
<feature type="transmembrane region" description="Helical" evidence="11">
    <location>
        <begin position="183"/>
        <end position="202"/>
    </location>
</feature>
<feature type="transmembrane region" description="Helical" evidence="11">
    <location>
        <begin position="273"/>
        <end position="293"/>
    </location>
</feature>
<dbReference type="eggNOG" id="COG0772">
    <property type="taxonomic scope" value="Bacteria"/>
</dbReference>
<evidence type="ECO:0000313" key="13">
    <source>
        <dbReference type="Proteomes" id="UP000004925"/>
    </source>
</evidence>
<feature type="transmembrane region" description="Helical" evidence="11">
    <location>
        <begin position="48"/>
        <end position="67"/>
    </location>
</feature>
<keyword evidence="9 11" id="KW-0472">Membrane</keyword>
<keyword evidence="8 11" id="KW-1133">Transmembrane helix</keyword>
<dbReference type="HOGENOM" id="CLU_029243_2_2_0"/>
<dbReference type="NCBIfam" id="TIGR02210">
    <property type="entry name" value="rodA_shape"/>
    <property type="match status" value="1"/>
</dbReference>
<dbReference type="GO" id="GO:0005886">
    <property type="term" value="C:plasma membrane"/>
    <property type="evidence" value="ECO:0007669"/>
    <property type="project" value="UniProtKB-SubCell"/>
</dbReference>
<comment type="catalytic activity">
    <reaction evidence="11">
        <text>[GlcNAc-(1-&gt;4)-Mur2Ac(oyl-L-Ala-gamma-D-Glu-L-Lys-D-Ala-D-Ala)](n)-di-trans,octa-cis-undecaprenyl diphosphate + beta-D-GlcNAc-(1-&gt;4)-Mur2Ac(oyl-L-Ala-gamma-D-Glu-L-Lys-D-Ala-D-Ala)-di-trans,octa-cis-undecaprenyl diphosphate = [GlcNAc-(1-&gt;4)-Mur2Ac(oyl-L-Ala-gamma-D-Glu-L-Lys-D-Ala-D-Ala)](n+1)-di-trans,octa-cis-undecaprenyl diphosphate + di-trans,octa-cis-undecaprenyl diphosphate + H(+)</text>
        <dbReference type="Rhea" id="RHEA:23708"/>
        <dbReference type="Rhea" id="RHEA-COMP:9602"/>
        <dbReference type="Rhea" id="RHEA-COMP:9603"/>
        <dbReference type="ChEBI" id="CHEBI:15378"/>
        <dbReference type="ChEBI" id="CHEBI:58405"/>
        <dbReference type="ChEBI" id="CHEBI:60033"/>
        <dbReference type="ChEBI" id="CHEBI:78435"/>
        <dbReference type="EC" id="2.4.99.28"/>
    </reaction>
</comment>
<evidence type="ECO:0000313" key="12">
    <source>
        <dbReference type="EMBL" id="EEO39821.1"/>
    </source>
</evidence>
<dbReference type="UniPathway" id="UPA00219"/>
<evidence type="ECO:0000256" key="10">
    <source>
        <dbReference type="ARBA" id="ARBA00023316"/>
    </source>
</evidence>
<dbReference type="PANTHER" id="PTHR30474:SF1">
    <property type="entry name" value="PEPTIDOGLYCAN GLYCOSYLTRANSFERASE MRDB"/>
    <property type="match status" value="1"/>
</dbReference>
<keyword evidence="5 11" id="KW-0812">Transmembrane</keyword>
<keyword evidence="2 11" id="KW-1003">Cell membrane</keyword>
<keyword evidence="10 11" id="KW-0961">Cell wall biogenesis/degradation</keyword>
<reference evidence="12 13" key="1">
    <citation type="submission" date="2011-10" db="EMBL/GenBank/DDBJ databases">
        <title>The Genome Sequence of Fusobacterium sp. 4_1_13.</title>
        <authorList>
            <consortium name="The Broad Institute Genome Sequencing Platform"/>
            <person name="Earl A."/>
            <person name="Ward D."/>
            <person name="Feldgarden M."/>
            <person name="Gevers D."/>
            <person name="Strauss J."/>
            <person name="Ambrose C."/>
            <person name="Allen-Vercoe E."/>
            <person name="Young S.K."/>
            <person name="Zeng Q."/>
            <person name="Gargeya S."/>
            <person name="Fitzgerald M."/>
            <person name="Haas B."/>
            <person name="Abouelleil A."/>
            <person name="Alvarado L."/>
            <person name="Arachchi H.M."/>
            <person name="Berlin A."/>
            <person name="Brown A."/>
            <person name="Chapman S.B."/>
            <person name="Chen Z."/>
            <person name="Dunbar C."/>
            <person name="Freedman E."/>
            <person name="Gearin G."/>
            <person name="Goldberg J."/>
            <person name="Griggs A."/>
            <person name="Gujja S."/>
            <person name="Heiman D."/>
            <person name="Howarth C."/>
            <person name="Larson L."/>
            <person name="Lui A."/>
            <person name="MacDonald P.J."/>
            <person name="Montmayeur A."/>
            <person name="Murphy C."/>
            <person name="Neiman D."/>
            <person name="Pearson M."/>
            <person name="Priest M."/>
            <person name="Roberts A."/>
            <person name="Saif S."/>
            <person name="Shea T."/>
            <person name="Shenoy N."/>
            <person name="Sisk P."/>
            <person name="Stolte C."/>
            <person name="Sykes S."/>
            <person name="Wortman J."/>
            <person name="Nusbaum C."/>
            <person name="Birren B."/>
        </authorList>
    </citation>
    <scope>NUCLEOTIDE SEQUENCE [LARGE SCALE GENOMIC DNA]</scope>
    <source>
        <strain evidence="12 13">4_1_13</strain>
    </source>
</reference>
<organism evidence="12 13">
    <name type="scientific">Fusobacterium vincentii 4_1_13</name>
    <dbReference type="NCBI Taxonomy" id="469606"/>
    <lineage>
        <taxon>Bacteria</taxon>
        <taxon>Fusobacteriati</taxon>
        <taxon>Fusobacteriota</taxon>
        <taxon>Fusobacteriia</taxon>
        <taxon>Fusobacteriales</taxon>
        <taxon>Fusobacteriaceae</taxon>
        <taxon>Fusobacterium</taxon>
    </lineage>
</organism>
<comment type="function">
    <text evidence="11">Peptidoglycan polymerase that is essential for cell wall elongation.</text>
</comment>
<dbReference type="InterPro" id="IPR001182">
    <property type="entry name" value="FtsW/RodA"/>
</dbReference>
<evidence type="ECO:0000256" key="2">
    <source>
        <dbReference type="ARBA" id="ARBA00022475"/>
    </source>
</evidence>
<dbReference type="Pfam" id="PF01098">
    <property type="entry name" value="FTSW_RODA_SPOVE"/>
    <property type="match status" value="1"/>
</dbReference>
<dbReference type="HAMAP" id="MF_02079">
    <property type="entry name" value="PGT_RodA"/>
    <property type="match status" value="1"/>
</dbReference>
<evidence type="ECO:0000256" key="3">
    <source>
        <dbReference type="ARBA" id="ARBA00022676"/>
    </source>
</evidence>
<dbReference type="AlphaFoldDB" id="A0A0M1VTS1"/>
<gene>
    <name evidence="11" type="primary">rodA</name>
    <name evidence="12" type="ORF">FSCG_00534</name>
</gene>
<dbReference type="EC" id="2.4.99.28" evidence="11"/>
<dbReference type="GO" id="GO:0008955">
    <property type="term" value="F:peptidoglycan glycosyltransferase activity"/>
    <property type="evidence" value="ECO:0007669"/>
    <property type="project" value="UniProtKB-UniRule"/>
</dbReference>
<dbReference type="EMBL" id="ACDE02000012">
    <property type="protein sequence ID" value="EEO39821.1"/>
    <property type="molecule type" value="Genomic_DNA"/>
</dbReference>
<evidence type="ECO:0000256" key="7">
    <source>
        <dbReference type="ARBA" id="ARBA00022984"/>
    </source>
</evidence>
<dbReference type="PANTHER" id="PTHR30474">
    <property type="entry name" value="CELL CYCLE PROTEIN"/>
    <property type="match status" value="1"/>
</dbReference>
<feature type="transmembrane region" description="Helical" evidence="11">
    <location>
        <begin position="334"/>
        <end position="356"/>
    </location>
</feature>
<feature type="transmembrane region" description="Helical" evidence="11">
    <location>
        <begin position="113"/>
        <end position="130"/>
    </location>
</feature>
<evidence type="ECO:0000256" key="9">
    <source>
        <dbReference type="ARBA" id="ARBA00023136"/>
    </source>
</evidence>
<feature type="transmembrane region" description="Helical" evidence="11">
    <location>
        <begin position="160"/>
        <end position="176"/>
    </location>
</feature>